<dbReference type="InterPro" id="IPR013767">
    <property type="entry name" value="PAS_fold"/>
</dbReference>
<dbReference type="SUPFAM" id="SSF47384">
    <property type="entry name" value="Homodimeric domain of signal transducing histidine kinase"/>
    <property type="match status" value="1"/>
</dbReference>
<gene>
    <name evidence="7" type="ORF">SAMN06295970_113107</name>
</gene>
<dbReference type="CDD" id="cd00130">
    <property type="entry name" value="PAS"/>
    <property type="match status" value="1"/>
</dbReference>
<dbReference type="Gene3D" id="3.30.450.20">
    <property type="entry name" value="PAS domain"/>
    <property type="match status" value="1"/>
</dbReference>
<dbReference type="SUPFAM" id="SSF55785">
    <property type="entry name" value="PYP-like sensor domain (PAS domain)"/>
    <property type="match status" value="1"/>
</dbReference>
<proteinExistence type="predicted"/>
<dbReference type="InterPro" id="IPR003594">
    <property type="entry name" value="HATPase_dom"/>
</dbReference>
<dbReference type="InterPro" id="IPR036097">
    <property type="entry name" value="HisK_dim/P_sf"/>
</dbReference>
<dbReference type="PRINTS" id="PR00344">
    <property type="entry name" value="BCTRLSENSOR"/>
</dbReference>
<dbReference type="SMART" id="SM00388">
    <property type="entry name" value="HisKA"/>
    <property type="match status" value="1"/>
</dbReference>
<dbReference type="InterPro" id="IPR035965">
    <property type="entry name" value="PAS-like_dom_sf"/>
</dbReference>
<dbReference type="InterPro" id="IPR004358">
    <property type="entry name" value="Sig_transdc_His_kin-like_C"/>
</dbReference>
<dbReference type="CDD" id="cd00082">
    <property type="entry name" value="HisKA"/>
    <property type="match status" value="1"/>
</dbReference>
<evidence type="ECO:0000256" key="4">
    <source>
        <dbReference type="PROSITE-ProRule" id="PRU00169"/>
    </source>
</evidence>
<dbReference type="Gene3D" id="3.40.50.2300">
    <property type="match status" value="1"/>
</dbReference>
<dbReference type="PROSITE" id="PS50109">
    <property type="entry name" value="HIS_KIN"/>
    <property type="match status" value="1"/>
</dbReference>
<dbReference type="SUPFAM" id="SSF55874">
    <property type="entry name" value="ATPase domain of HSP90 chaperone/DNA topoisomerase II/histidine kinase"/>
    <property type="match status" value="1"/>
</dbReference>
<evidence type="ECO:0000259" key="5">
    <source>
        <dbReference type="PROSITE" id="PS50109"/>
    </source>
</evidence>
<protein>
    <recommendedName>
        <fullName evidence="2">histidine kinase</fullName>
        <ecNumber evidence="2">2.7.13.3</ecNumber>
    </recommendedName>
</protein>
<feature type="modified residue" description="4-aspartylphosphate" evidence="4">
    <location>
        <position position="812"/>
    </location>
</feature>
<evidence type="ECO:0000313" key="8">
    <source>
        <dbReference type="Proteomes" id="UP001158049"/>
    </source>
</evidence>
<dbReference type="Pfam" id="PF02518">
    <property type="entry name" value="HATPase_c"/>
    <property type="match status" value="1"/>
</dbReference>
<feature type="domain" description="Response regulatory" evidence="6">
    <location>
        <begin position="763"/>
        <end position="881"/>
    </location>
</feature>
<comment type="caution">
    <text evidence="7">The sequence shown here is derived from an EMBL/GenBank/DDBJ whole genome shotgun (WGS) entry which is preliminary data.</text>
</comment>
<dbReference type="SMART" id="SM00448">
    <property type="entry name" value="REC"/>
    <property type="match status" value="1"/>
</dbReference>
<dbReference type="CDD" id="cd17580">
    <property type="entry name" value="REC_2_DhkD-like"/>
    <property type="match status" value="1"/>
</dbReference>
<dbReference type="SMART" id="SM00091">
    <property type="entry name" value="PAS"/>
    <property type="match status" value="1"/>
</dbReference>
<evidence type="ECO:0000256" key="3">
    <source>
        <dbReference type="ARBA" id="ARBA00022553"/>
    </source>
</evidence>
<organism evidence="7 8">
    <name type="scientific">Noviherbaspirillum suwonense</name>
    <dbReference type="NCBI Taxonomy" id="1224511"/>
    <lineage>
        <taxon>Bacteria</taxon>
        <taxon>Pseudomonadati</taxon>
        <taxon>Pseudomonadota</taxon>
        <taxon>Betaproteobacteria</taxon>
        <taxon>Burkholderiales</taxon>
        <taxon>Oxalobacteraceae</taxon>
        <taxon>Noviherbaspirillum</taxon>
    </lineage>
</organism>
<dbReference type="InterPro" id="IPR001789">
    <property type="entry name" value="Sig_transdc_resp-reg_receiver"/>
</dbReference>
<sequence>MMMFQRRISFHACLGAALSALILLLAVVLAGALGETAKREVASLAAANLDSTSQQMARELSAAIDAFAQDVQAQAGREVFRGASTASADMRAALDQFAASRAEYAFIALADARSGMVLAGSGGQFEGSMLDRSVLENGAKGIFVGDVQDAARLAERLPRDAVGEPVRFFGAAAPVRNERGETIRVLVAHVNWRWADSLRNSVLGPVMERRGIELLVVDSSNRVVLAPSSVPAGSTLDRLLQRPPGVAARSIRWNDGADYLTVMSPTMPRGYFQGLSLKVVARLPVKTAFGPVAALQRNFFAGALGLGLAAAAIAWFAARRLHGLSQWPEKPAPEALAGSAMPAFRRRSGESIPIGDMLERLTAGSQAPPADRDFAALAESLPHAVWQADARGMIEYCNAQWQAAFGRTAIHRIDQLASLAHQSDLLAFVDAWSASRIGGADLDCVLRLRTGRDGAFVWFRLHGRALRADGREISRWVGTLTDVHETMLQAERTGQALERERRTRAEAERATLMADEFLTTLSHELRTPLNAIAGWAELLARQGGDAETAARAADVINRNVQLQAALLNDLQDTSAIIAGKVALDSRPFDVAALLADVALSQKPAAERKQVRFACSAAGPVQIAGDPRRINQAVTNLVSNAIKYTDAGGQVTLDARLEGESLLISVSDTGCGIAPQSLPHAFEGFRQDAAAPGKRGGLGLGLAIAASLVRLHGGAIEAHSDGLGQGSRFTIRLPALAGAADGAVSAGTEQLLQQFPMTPLARLRILVTDDEEDARLATQSLLASFGATVTVSASGSETLQLLDRQSFDLLLCDIGMPGMDGHELIRAIRKRTRDKGAMTPAIALTAFAMTRDQRASSLAGFDAHVAKPLSAQTLIETICSVCEVGNAH</sequence>
<dbReference type="Gene3D" id="3.30.565.10">
    <property type="entry name" value="Histidine kinase-like ATPase, C-terminal domain"/>
    <property type="match status" value="1"/>
</dbReference>
<dbReference type="InterPro" id="IPR011006">
    <property type="entry name" value="CheY-like_superfamily"/>
</dbReference>
<dbReference type="EMBL" id="FXUL01000013">
    <property type="protein sequence ID" value="SMP68122.1"/>
    <property type="molecule type" value="Genomic_DNA"/>
</dbReference>
<feature type="domain" description="Histidine kinase" evidence="5">
    <location>
        <begin position="520"/>
        <end position="736"/>
    </location>
</feature>
<keyword evidence="8" id="KW-1185">Reference proteome</keyword>
<accession>A0ABY1QDG3</accession>
<dbReference type="EC" id="2.7.13.3" evidence="2"/>
<dbReference type="InterPro" id="IPR000014">
    <property type="entry name" value="PAS"/>
</dbReference>
<dbReference type="Proteomes" id="UP001158049">
    <property type="component" value="Unassembled WGS sequence"/>
</dbReference>
<name>A0ABY1QDG3_9BURK</name>
<evidence type="ECO:0000259" key="6">
    <source>
        <dbReference type="PROSITE" id="PS50110"/>
    </source>
</evidence>
<dbReference type="Pfam" id="PF00512">
    <property type="entry name" value="HisKA"/>
    <property type="match status" value="1"/>
</dbReference>
<dbReference type="PANTHER" id="PTHR43547:SF2">
    <property type="entry name" value="HYBRID SIGNAL TRANSDUCTION HISTIDINE KINASE C"/>
    <property type="match status" value="1"/>
</dbReference>
<keyword evidence="3 4" id="KW-0597">Phosphoprotein</keyword>
<evidence type="ECO:0000313" key="7">
    <source>
        <dbReference type="EMBL" id="SMP68122.1"/>
    </source>
</evidence>
<dbReference type="Gene3D" id="1.10.287.130">
    <property type="match status" value="1"/>
</dbReference>
<dbReference type="InterPro" id="IPR005467">
    <property type="entry name" value="His_kinase_dom"/>
</dbReference>
<dbReference type="Pfam" id="PF00989">
    <property type="entry name" value="PAS"/>
    <property type="match status" value="1"/>
</dbReference>
<dbReference type="PANTHER" id="PTHR43547">
    <property type="entry name" value="TWO-COMPONENT HISTIDINE KINASE"/>
    <property type="match status" value="1"/>
</dbReference>
<evidence type="ECO:0000256" key="1">
    <source>
        <dbReference type="ARBA" id="ARBA00000085"/>
    </source>
</evidence>
<dbReference type="PROSITE" id="PS50110">
    <property type="entry name" value="RESPONSE_REGULATORY"/>
    <property type="match status" value="1"/>
</dbReference>
<dbReference type="Pfam" id="PF00072">
    <property type="entry name" value="Response_reg"/>
    <property type="match status" value="1"/>
</dbReference>
<evidence type="ECO:0000256" key="2">
    <source>
        <dbReference type="ARBA" id="ARBA00012438"/>
    </source>
</evidence>
<dbReference type="InterPro" id="IPR003661">
    <property type="entry name" value="HisK_dim/P_dom"/>
</dbReference>
<comment type="catalytic activity">
    <reaction evidence="1">
        <text>ATP + protein L-histidine = ADP + protein N-phospho-L-histidine.</text>
        <dbReference type="EC" id="2.7.13.3"/>
    </reaction>
</comment>
<reference evidence="7 8" key="1">
    <citation type="submission" date="2017-05" db="EMBL/GenBank/DDBJ databases">
        <authorList>
            <person name="Varghese N."/>
            <person name="Submissions S."/>
        </authorList>
    </citation>
    <scope>NUCLEOTIDE SEQUENCE [LARGE SCALE GENOMIC DNA]</scope>
    <source>
        <strain evidence="7 8">DSM 26001</strain>
    </source>
</reference>
<dbReference type="InterPro" id="IPR036890">
    <property type="entry name" value="HATPase_C_sf"/>
</dbReference>
<dbReference type="SUPFAM" id="SSF52172">
    <property type="entry name" value="CheY-like"/>
    <property type="match status" value="1"/>
</dbReference>
<dbReference type="SMART" id="SM00387">
    <property type="entry name" value="HATPase_c"/>
    <property type="match status" value="1"/>
</dbReference>